<evidence type="ECO:0008006" key="3">
    <source>
        <dbReference type="Google" id="ProtNLM"/>
    </source>
</evidence>
<keyword evidence="1" id="KW-1133">Transmembrane helix</keyword>
<evidence type="ECO:0000256" key="1">
    <source>
        <dbReference type="SAM" id="Phobius"/>
    </source>
</evidence>
<feature type="transmembrane region" description="Helical" evidence="1">
    <location>
        <begin position="122"/>
        <end position="145"/>
    </location>
</feature>
<feature type="transmembrane region" description="Helical" evidence="1">
    <location>
        <begin position="229"/>
        <end position="250"/>
    </location>
</feature>
<feature type="transmembrane region" description="Helical" evidence="1">
    <location>
        <begin position="165"/>
        <end position="184"/>
    </location>
</feature>
<dbReference type="EMBL" id="HBFQ01051646">
    <property type="protein sequence ID" value="CAD8862528.1"/>
    <property type="molecule type" value="Transcribed_RNA"/>
</dbReference>
<name>A0A7S1AR45_NOCSC</name>
<sequence length="364" mass="40535">MDPAEWILLACNALSFFACLWIIGKVWTMPVEGRHMLLPRQIFHLAIVDCVVVAGSITNGFIEQNLAGYEPVPDWTNAVCKAQLMVLVGGKWTSSLFEAHIAAGFCCVYLRQRKCLKLLASTGVFASFWIQGLVFGFFIAGLGAGSSSSGVTRCTIKRNDDTASVAMSLSVFSFSMFCYIVSAYRVYFFPNSVRSVAWQATWMFPMNYFSTYGPMLYWLCRGRWMPQAFFSFALVMESLNGFVNVVAYAVNCKYLRRSYTGRDPGREVINMRHPRTSLSAEFQDWCGAASFRVGIIENVQQVDIDNICEEALEQSERETANLESLKPAGSESSVSYRESYQTNGGISSLSNSAPYVTDTCGMSL</sequence>
<organism evidence="2">
    <name type="scientific">Noctiluca scintillans</name>
    <name type="common">Sea sparkle</name>
    <name type="synonym">Red tide dinoflagellate</name>
    <dbReference type="NCBI Taxonomy" id="2966"/>
    <lineage>
        <taxon>Eukaryota</taxon>
        <taxon>Sar</taxon>
        <taxon>Alveolata</taxon>
        <taxon>Dinophyceae</taxon>
        <taxon>Noctilucales</taxon>
        <taxon>Noctilucaceae</taxon>
        <taxon>Noctiluca</taxon>
    </lineage>
</organism>
<accession>A0A7S1AR45</accession>
<reference evidence="2" key="1">
    <citation type="submission" date="2021-01" db="EMBL/GenBank/DDBJ databases">
        <authorList>
            <person name="Corre E."/>
            <person name="Pelletier E."/>
            <person name="Niang G."/>
            <person name="Scheremetjew M."/>
            <person name="Finn R."/>
            <person name="Kale V."/>
            <person name="Holt S."/>
            <person name="Cochrane G."/>
            <person name="Meng A."/>
            <person name="Brown T."/>
            <person name="Cohen L."/>
        </authorList>
    </citation>
    <scope>NUCLEOTIDE SEQUENCE</scope>
</reference>
<feature type="transmembrane region" description="Helical" evidence="1">
    <location>
        <begin position="196"/>
        <end position="217"/>
    </location>
</feature>
<keyword evidence="1" id="KW-0472">Membrane</keyword>
<dbReference type="AlphaFoldDB" id="A0A7S1AR45"/>
<gene>
    <name evidence="2" type="ORF">NSCI0253_LOCUS36883</name>
</gene>
<protein>
    <recommendedName>
        <fullName evidence="3">G-protein coupled receptors family 1 profile domain-containing protein</fullName>
    </recommendedName>
</protein>
<keyword evidence="1" id="KW-0812">Transmembrane</keyword>
<evidence type="ECO:0000313" key="2">
    <source>
        <dbReference type="EMBL" id="CAD8862528.1"/>
    </source>
</evidence>
<feature type="transmembrane region" description="Helical" evidence="1">
    <location>
        <begin position="6"/>
        <end position="23"/>
    </location>
</feature>
<proteinExistence type="predicted"/>